<keyword evidence="4 6" id="KW-0472">Membrane</keyword>
<evidence type="ECO:0000256" key="3">
    <source>
        <dbReference type="ARBA" id="ARBA00022989"/>
    </source>
</evidence>
<reference evidence="7" key="1">
    <citation type="journal article" date="2015" name="ISME J.">
        <title>Aquifer environment selects for microbial species cohorts in sediment and groundwater.</title>
        <authorList>
            <person name="Hug L.A."/>
            <person name="Thomas B.C."/>
            <person name="Brown C.T."/>
            <person name="Frischkorn K.R."/>
            <person name="Williams K.H."/>
            <person name="Tringe S.G."/>
            <person name="Banfield J.F."/>
        </authorList>
    </citation>
    <scope>NUCLEOTIDE SEQUENCE</scope>
</reference>
<feature type="transmembrane region" description="Helical" evidence="6">
    <location>
        <begin position="47"/>
        <end position="71"/>
    </location>
</feature>
<evidence type="ECO:0000256" key="5">
    <source>
        <dbReference type="SAM" id="Coils"/>
    </source>
</evidence>
<dbReference type="AlphaFoldDB" id="A0A0H4T315"/>
<keyword evidence="2 6" id="KW-0812">Transmembrane</keyword>
<dbReference type="Pfam" id="PF01956">
    <property type="entry name" value="EMC3_TMCO1"/>
    <property type="match status" value="1"/>
</dbReference>
<dbReference type="InterPro" id="IPR002809">
    <property type="entry name" value="EMC3/TMCO1"/>
</dbReference>
<accession>A0A0H4T315</accession>
<evidence type="ECO:0000256" key="4">
    <source>
        <dbReference type="ARBA" id="ARBA00023136"/>
    </source>
</evidence>
<evidence type="ECO:0008006" key="8">
    <source>
        <dbReference type="Google" id="ProtNLM"/>
    </source>
</evidence>
<name>A0A0H4T315_9ARCH</name>
<feature type="transmembrane region" description="Helical" evidence="6">
    <location>
        <begin position="122"/>
        <end position="141"/>
    </location>
</feature>
<feature type="transmembrane region" description="Helical" evidence="6">
    <location>
        <begin position="9"/>
        <end position="27"/>
    </location>
</feature>
<dbReference type="SMART" id="SM01415">
    <property type="entry name" value="DUF106"/>
    <property type="match status" value="1"/>
</dbReference>
<sequence>MDTQGKEGSFAPVIIVMLASLVIAFFWDKLEFIRNWVNVILDPTAGVLLNWNLTFGMLIIVAFLSLLITVIQKYATDQKTLREMKEEQKKLNDEAKKVRDNPEKMMEIQKESMKFMVPMMKLSMRALVFTGIPFILFFRWFNDFFVAIGDPRFLGFLNWLFFYIIFSIIFSSIFRKILKVV</sequence>
<dbReference type="EMBL" id="KT006950">
    <property type="protein sequence ID" value="AKQ01080.1"/>
    <property type="molecule type" value="Genomic_DNA"/>
</dbReference>
<dbReference type="GO" id="GO:0016020">
    <property type="term" value="C:membrane"/>
    <property type="evidence" value="ECO:0007669"/>
    <property type="project" value="UniProtKB-SubCell"/>
</dbReference>
<proteinExistence type="predicted"/>
<evidence type="ECO:0000256" key="2">
    <source>
        <dbReference type="ARBA" id="ARBA00022692"/>
    </source>
</evidence>
<keyword evidence="3 6" id="KW-1133">Transmembrane helix</keyword>
<comment type="subcellular location">
    <subcellularLocation>
        <location evidence="1">Membrane</location>
        <topology evidence="1">Multi-pass membrane protein</topology>
    </subcellularLocation>
</comment>
<dbReference type="PANTHER" id="PTHR42198">
    <property type="entry name" value="INTEGRAL MEMBRANE PROTEIN"/>
    <property type="match status" value="1"/>
</dbReference>
<feature type="coiled-coil region" evidence="5">
    <location>
        <begin position="74"/>
        <end position="101"/>
    </location>
</feature>
<dbReference type="PANTHER" id="PTHR42198:SF1">
    <property type="entry name" value="INTEGRAL MEMBRANE PROTEIN"/>
    <property type="match status" value="1"/>
</dbReference>
<evidence type="ECO:0000256" key="6">
    <source>
        <dbReference type="SAM" id="Phobius"/>
    </source>
</evidence>
<protein>
    <recommendedName>
        <fullName evidence="8">DUF106 domain-containing protein</fullName>
    </recommendedName>
</protein>
<evidence type="ECO:0000256" key="1">
    <source>
        <dbReference type="ARBA" id="ARBA00004141"/>
    </source>
</evidence>
<dbReference type="InterPro" id="IPR038978">
    <property type="entry name" value="MJ0935"/>
</dbReference>
<evidence type="ECO:0000313" key="7">
    <source>
        <dbReference type="EMBL" id="AKQ01080.1"/>
    </source>
</evidence>
<organism evidence="7">
    <name type="scientific">uncultured archaeon Rifle_16ft_4_minimus_1461</name>
    <dbReference type="NCBI Taxonomy" id="1665151"/>
    <lineage>
        <taxon>Archaea</taxon>
        <taxon>environmental samples</taxon>
    </lineage>
</organism>
<feature type="transmembrane region" description="Helical" evidence="6">
    <location>
        <begin position="153"/>
        <end position="174"/>
    </location>
</feature>
<keyword evidence="5" id="KW-0175">Coiled coil</keyword>